<dbReference type="Gene3D" id="1.10.260.40">
    <property type="entry name" value="lambda repressor-like DNA-binding domains"/>
    <property type="match status" value="1"/>
</dbReference>
<reference evidence="1 2" key="1">
    <citation type="submission" date="2018-05" db="EMBL/GenBank/DDBJ databases">
        <title>Leucothrix arctica sp. nov., isolated from Arctic seawater.</title>
        <authorList>
            <person name="Choi A."/>
            <person name="Baek K."/>
        </authorList>
    </citation>
    <scope>NUCLEOTIDE SEQUENCE [LARGE SCALE GENOMIC DNA]</scope>
    <source>
        <strain evidence="1 2">JCM 18388</strain>
    </source>
</reference>
<proteinExistence type="predicted"/>
<dbReference type="OrthoDB" id="6399689at2"/>
<dbReference type="Proteomes" id="UP000245539">
    <property type="component" value="Unassembled WGS sequence"/>
</dbReference>
<sequence length="221" mass="25664">MSTENKGKNAKKKPFKWTKELVRLALNDGWTQADIAKECRTQQSIVSAWKKGSKKGHEEQLKPLLDLYGYKLRRNTFRVYWSFNTKTGEKTFYRVEGKVILSQAFYDARRDKHGKMIKKVPQLKLVVHHQGKNNFRVVVQSRIKFTHKNEELESSVEDAVWSSRVNEVINSAELINFIDDYALKTLHDYPSDANTLPFVIRQTLLNHGVPVDGIVEYPAVW</sequence>
<dbReference type="GO" id="GO:0003677">
    <property type="term" value="F:DNA binding"/>
    <property type="evidence" value="ECO:0007669"/>
    <property type="project" value="InterPro"/>
</dbReference>
<protein>
    <submittedName>
        <fullName evidence="1">Uncharacterized protein</fullName>
    </submittedName>
</protein>
<organism evidence="1 2">
    <name type="scientific">Leucothrix pacifica</name>
    <dbReference type="NCBI Taxonomy" id="1247513"/>
    <lineage>
        <taxon>Bacteria</taxon>
        <taxon>Pseudomonadati</taxon>
        <taxon>Pseudomonadota</taxon>
        <taxon>Gammaproteobacteria</taxon>
        <taxon>Thiotrichales</taxon>
        <taxon>Thiotrichaceae</taxon>
        <taxon>Leucothrix</taxon>
    </lineage>
</organism>
<gene>
    <name evidence="1" type="ORF">DKW60_21110</name>
</gene>
<keyword evidence="2" id="KW-1185">Reference proteome</keyword>
<evidence type="ECO:0000313" key="2">
    <source>
        <dbReference type="Proteomes" id="UP000245539"/>
    </source>
</evidence>
<evidence type="ECO:0000313" key="1">
    <source>
        <dbReference type="EMBL" id="PWQ92496.1"/>
    </source>
</evidence>
<dbReference type="InterPro" id="IPR010982">
    <property type="entry name" value="Lambda_DNA-bd_dom_sf"/>
</dbReference>
<dbReference type="RefSeq" id="WP_109839645.1">
    <property type="nucleotide sequence ID" value="NZ_QGKM01000087.1"/>
</dbReference>
<dbReference type="EMBL" id="QGKM01000087">
    <property type="protein sequence ID" value="PWQ92496.1"/>
    <property type="molecule type" value="Genomic_DNA"/>
</dbReference>
<comment type="caution">
    <text evidence="1">The sequence shown here is derived from an EMBL/GenBank/DDBJ whole genome shotgun (WGS) entry which is preliminary data.</text>
</comment>
<dbReference type="AlphaFoldDB" id="A0A317C1H7"/>
<accession>A0A317C1H7</accession>
<name>A0A317C1H7_9GAMM</name>